<organism evidence="2 3">
    <name type="scientific">Setaria viridis</name>
    <name type="common">Green bristlegrass</name>
    <name type="synonym">Setaria italica subsp. viridis</name>
    <dbReference type="NCBI Taxonomy" id="4556"/>
    <lineage>
        <taxon>Eukaryota</taxon>
        <taxon>Viridiplantae</taxon>
        <taxon>Streptophyta</taxon>
        <taxon>Embryophyta</taxon>
        <taxon>Tracheophyta</taxon>
        <taxon>Spermatophyta</taxon>
        <taxon>Magnoliopsida</taxon>
        <taxon>Liliopsida</taxon>
        <taxon>Poales</taxon>
        <taxon>Poaceae</taxon>
        <taxon>PACMAD clade</taxon>
        <taxon>Panicoideae</taxon>
        <taxon>Panicodae</taxon>
        <taxon>Paniceae</taxon>
        <taxon>Cenchrinae</taxon>
        <taxon>Setaria</taxon>
    </lineage>
</organism>
<reference evidence="2" key="1">
    <citation type="submission" date="2019-03" db="EMBL/GenBank/DDBJ databases">
        <title>WGS assembly of Setaria viridis.</title>
        <authorList>
            <person name="Huang P."/>
            <person name="Jenkins J."/>
            <person name="Grimwood J."/>
            <person name="Barry K."/>
            <person name="Healey A."/>
            <person name="Mamidi S."/>
            <person name="Sreedasyam A."/>
            <person name="Shu S."/>
            <person name="Feldman M."/>
            <person name="Wu J."/>
            <person name="Yu Y."/>
            <person name="Chen C."/>
            <person name="Johnson J."/>
            <person name="Rokhsar D."/>
            <person name="Baxter I."/>
            <person name="Schmutz J."/>
            <person name="Brutnell T."/>
            <person name="Kellogg E."/>
        </authorList>
    </citation>
    <scope>NUCLEOTIDE SEQUENCE [LARGE SCALE GENOMIC DNA]</scope>
</reference>
<evidence type="ECO:0000256" key="1">
    <source>
        <dbReference type="SAM" id="MobiDB-lite"/>
    </source>
</evidence>
<dbReference type="EMBL" id="CM016553">
    <property type="protein sequence ID" value="TKW32580.1"/>
    <property type="molecule type" value="Genomic_DNA"/>
</dbReference>
<proteinExistence type="predicted"/>
<keyword evidence="3" id="KW-1185">Reference proteome</keyword>
<name>A0A4U6VRU8_SETVI</name>
<dbReference type="Proteomes" id="UP000298652">
    <property type="component" value="Chromosome 2"/>
</dbReference>
<feature type="region of interest" description="Disordered" evidence="1">
    <location>
        <begin position="1"/>
        <end position="22"/>
    </location>
</feature>
<accession>A0A4U6VRU8</accession>
<feature type="compositionally biased region" description="Polar residues" evidence="1">
    <location>
        <begin position="1"/>
        <end position="19"/>
    </location>
</feature>
<protein>
    <submittedName>
        <fullName evidence="2">Uncharacterized protein</fullName>
    </submittedName>
</protein>
<sequence>MAQSQTTFLERTNTLSSMPKANGAPTADSVLRTYLLEIHSLPSPDCSEMAGETATRVDRMKREAEETAFLAEVERASQATSWSKILAAQTSARKQNWWEVDVKALGVDELLVFVRALEVLRTNVQFHLNAMESSWKAKMQP</sequence>
<gene>
    <name evidence="2" type="ORF">SEVIR_2G176600v2</name>
</gene>
<evidence type="ECO:0000313" key="3">
    <source>
        <dbReference type="Proteomes" id="UP000298652"/>
    </source>
</evidence>
<dbReference type="OMA" id="FHLNAME"/>
<dbReference type="AlphaFoldDB" id="A0A4U6VRU8"/>
<evidence type="ECO:0000313" key="2">
    <source>
        <dbReference type="EMBL" id="TKW32580.1"/>
    </source>
</evidence>
<dbReference type="Gramene" id="TKW32580">
    <property type="protein sequence ID" value="TKW32580"/>
    <property type="gene ID" value="SEVIR_2G176600v2"/>
</dbReference>